<dbReference type="EMBL" id="CP136051">
    <property type="protein sequence ID" value="WOK09333.1"/>
    <property type="molecule type" value="Genomic_DNA"/>
</dbReference>
<evidence type="ECO:0000256" key="2">
    <source>
        <dbReference type="ARBA" id="ARBA00007613"/>
    </source>
</evidence>
<evidence type="ECO:0000256" key="1">
    <source>
        <dbReference type="ARBA" id="ARBA00004442"/>
    </source>
</evidence>
<accession>A0ABZ0IWA7</accession>
<sequence length="488" mass="54741">MRRLLFLGLIITSHFLYGQSNTPAIDGGKMVLDLRQTVDIALERNLNIKRSELTLRGAEVNLTQSKMNRLPNANVGVGAGRNWGRSVDPTTNQFITLPLYFAGVQGSSNITLFNGMQLHNTVKRNELTKNANEFDLEKSKNDVIVTVVTSYLNVILNQELVETARLQAESTRNQLDRTVKLVDAGSLPITNQLDLESQLASNELDLINAENDLALSLLSLKQALLLPSTTEVELIVPEVDVPDELNIDDDVEGIYRTALEAMPEIKSADLNVQSAEVGLRVAQGGIMPTLSLGASFNTNYSEIADREREIYDGTTFAEFPIGFLENDRSQLVYTRQQVPNVVRTEPDFPVFDQFSEYLSKQINLNLSVPIFNRFTTRSNVQRAIITQKTAEISALETRNTLRQNIETAYNNANAALKSYNASERQVSALEQSFKNTENRYSLGAVNFVEYQVASNNLFRARSGLVRAKYTYLFRLKILEFYQGKELTF</sequence>
<protein>
    <submittedName>
        <fullName evidence="8">TolC family protein</fullName>
    </submittedName>
</protein>
<keyword evidence="9" id="KW-1185">Reference proteome</keyword>
<comment type="subcellular location">
    <subcellularLocation>
        <location evidence="1">Cell outer membrane</location>
    </subcellularLocation>
</comment>
<dbReference type="Proteomes" id="UP001302349">
    <property type="component" value="Chromosome"/>
</dbReference>
<evidence type="ECO:0000313" key="8">
    <source>
        <dbReference type="EMBL" id="WOK09333.1"/>
    </source>
</evidence>
<dbReference type="PANTHER" id="PTHR30026">
    <property type="entry name" value="OUTER MEMBRANE PROTEIN TOLC"/>
    <property type="match status" value="1"/>
</dbReference>
<reference evidence="8 9" key="1">
    <citation type="journal article" date="2023" name="Microbiol. Resour. Announc.">
        <title>Complete Genome Sequence of Imperialibacter roseus strain P4T.</title>
        <authorList>
            <person name="Tizabi D.R."/>
            <person name="Bachvaroff T."/>
            <person name="Hill R.T."/>
        </authorList>
    </citation>
    <scope>NUCLEOTIDE SEQUENCE [LARGE SCALE GENOMIC DNA]</scope>
    <source>
        <strain evidence="8 9">P4T</strain>
    </source>
</reference>
<dbReference type="SUPFAM" id="SSF56954">
    <property type="entry name" value="Outer membrane efflux proteins (OEP)"/>
    <property type="match status" value="1"/>
</dbReference>
<dbReference type="RefSeq" id="WP_317491953.1">
    <property type="nucleotide sequence ID" value="NZ_CP136051.1"/>
</dbReference>
<evidence type="ECO:0000256" key="6">
    <source>
        <dbReference type="ARBA" id="ARBA00023136"/>
    </source>
</evidence>
<dbReference type="InterPro" id="IPR003423">
    <property type="entry name" value="OMP_efflux"/>
</dbReference>
<comment type="similarity">
    <text evidence="2">Belongs to the outer membrane factor (OMF) (TC 1.B.17) family.</text>
</comment>
<name>A0ABZ0IWA7_9BACT</name>
<dbReference type="InterPro" id="IPR051906">
    <property type="entry name" value="TolC-like"/>
</dbReference>
<keyword evidence="6" id="KW-0472">Membrane</keyword>
<proteinExistence type="inferred from homology"/>
<dbReference type="Gene3D" id="1.20.1600.10">
    <property type="entry name" value="Outer membrane efflux proteins (OEP)"/>
    <property type="match status" value="1"/>
</dbReference>
<gene>
    <name evidence="8" type="ORF">RT717_11855</name>
</gene>
<evidence type="ECO:0000256" key="7">
    <source>
        <dbReference type="ARBA" id="ARBA00023237"/>
    </source>
</evidence>
<keyword evidence="4" id="KW-1134">Transmembrane beta strand</keyword>
<evidence type="ECO:0000313" key="9">
    <source>
        <dbReference type="Proteomes" id="UP001302349"/>
    </source>
</evidence>
<dbReference type="PANTHER" id="PTHR30026:SF20">
    <property type="entry name" value="OUTER MEMBRANE PROTEIN TOLC"/>
    <property type="match status" value="1"/>
</dbReference>
<dbReference type="Pfam" id="PF02321">
    <property type="entry name" value="OEP"/>
    <property type="match status" value="2"/>
</dbReference>
<organism evidence="8 9">
    <name type="scientific">Imperialibacter roseus</name>
    <dbReference type="NCBI Taxonomy" id="1324217"/>
    <lineage>
        <taxon>Bacteria</taxon>
        <taxon>Pseudomonadati</taxon>
        <taxon>Bacteroidota</taxon>
        <taxon>Cytophagia</taxon>
        <taxon>Cytophagales</taxon>
        <taxon>Flammeovirgaceae</taxon>
        <taxon>Imperialibacter</taxon>
    </lineage>
</organism>
<evidence type="ECO:0000256" key="4">
    <source>
        <dbReference type="ARBA" id="ARBA00022452"/>
    </source>
</evidence>
<keyword evidence="3" id="KW-0813">Transport</keyword>
<keyword evidence="5" id="KW-0812">Transmembrane</keyword>
<evidence type="ECO:0000256" key="5">
    <source>
        <dbReference type="ARBA" id="ARBA00022692"/>
    </source>
</evidence>
<keyword evidence="7" id="KW-0998">Cell outer membrane</keyword>
<evidence type="ECO:0000256" key="3">
    <source>
        <dbReference type="ARBA" id="ARBA00022448"/>
    </source>
</evidence>